<feature type="region of interest" description="Disordered" evidence="14">
    <location>
        <begin position="1269"/>
        <end position="1331"/>
    </location>
</feature>
<feature type="compositionally biased region" description="Low complexity" evidence="14">
    <location>
        <begin position="1097"/>
        <end position="1113"/>
    </location>
</feature>
<feature type="compositionally biased region" description="Pro residues" evidence="14">
    <location>
        <begin position="484"/>
        <end position="493"/>
    </location>
</feature>
<keyword evidence="7" id="KW-0378">Hydrolase</keyword>
<comment type="catalytic activity">
    <reaction evidence="13">
        <text>O-phospho-L-tyrosyl-[protein] + H2O = L-tyrosyl-[protein] + phosphate</text>
        <dbReference type="Rhea" id="RHEA:10684"/>
        <dbReference type="Rhea" id="RHEA-COMP:10136"/>
        <dbReference type="Rhea" id="RHEA-COMP:20101"/>
        <dbReference type="ChEBI" id="CHEBI:15377"/>
        <dbReference type="ChEBI" id="CHEBI:43474"/>
        <dbReference type="ChEBI" id="CHEBI:46858"/>
        <dbReference type="ChEBI" id="CHEBI:61978"/>
        <dbReference type="EC" id="3.1.3.48"/>
    </reaction>
</comment>
<dbReference type="InterPro" id="IPR003595">
    <property type="entry name" value="Tyr_Pase_cat"/>
</dbReference>
<keyword evidence="11" id="KW-1015">Disulfide bond</keyword>
<dbReference type="PROSITE" id="PS50055">
    <property type="entry name" value="TYR_PHOSPHATASE_PTP"/>
    <property type="match status" value="2"/>
</dbReference>
<feature type="compositionally biased region" description="Pro residues" evidence="14">
    <location>
        <begin position="1114"/>
        <end position="1132"/>
    </location>
</feature>
<evidence type="ECO:0000256" key="8">
    <source>
        <dbReference type="ARBA" id="ARBA00022912"/>
    </source>
</evidence>
<feature type="compositionally biased region" description="Low complexity" evidence="14">
    <location>
        <begin position="780"/>
        <end position="799"/>
    </location>
</feature>
<keyword evidence="4" id="KW-0812">Transmembrane</keyword>
<dbReference type="Gene3D" id="3.10.200.10">
    <property type="entry name" value="Alpha carbonic anhydrase"/>
    <property type="match status" value="1"/>
</dbReference>
<evidence type="ECO:0000259" key="17">
    <source>
        <dbReference type="PROSITE" id="PS50056"/>
    </source>
</evidence>
<accession>A0ABD1K2F9</accession>
<dbReference type="InterPro" id="IPR041887">
    <property type="entry name" value="Alpha_CARP_receptor-type"/>
</dbReference>
<evidence type="ECO:0000256" key="14">
    <source>
        <dbReference type="SAM" id="MobiDB-lite"/>
    </source>
</evidence>
<evidence type="ECO:0000256" key="11">
    <source>
        <dbReference type="ARBA" id="ARBA00023157"/>
    </source>
</evidence>
<dbReference type="GO" id="GO:0004725">
    <property type="term" value="F:protein tyrosine phosphatase activity"/>
    <property type="evidence" value="ECO:0007669"/>
    <property type="project" value="UniProtKB-EC"/>
</dbReference>
<comment type="caution">
    <text evidence="20">The sequence shown here is derived from an EMBL/GenBank/DDBJ whole genome shotgun (WGS) entry which is preliminary data.</text>
</comment>
<dbReference type="InterPro" id="IPR016130">
    <property type="entry name" value="Tyr_Pase_AS"/>
</dbReference>
<dbReference type="PROSITE" id="PS51144">
    <property type="entry name" value="ALPHA_CA_2"/>
    <property type="match status" value="1"/>
</dbReference>
<dbReference type="PROSITE" id="PS00383">
    <property type="entry name" value="TYR_PHOSPHATASE_1"/>
    <property type="match status" value="1"/>
</dbReference>
<dbReference type="EC" id="3.1.3.48" evidence="3"/>
<feature type="domain" description="Alpha-carbonic anhydrase" evidence="19">
    <location>
        <begin position="39"/>
        <end position="302"/>
    </location>
</feature>
<dbReference type="PROSITE" id="PS50853">
    <property type="entry name" value="FN3"/>
    <property type="match status" value="1"/>
</dbReference>
<evidence type="ECO:0000259" key="19">
    <source>
        <dbReference type="PROSITE" id="PS51144"/>
    </source>
</evidence>
<feature type="compositionally biased region" description="Acidic residues" evidence="14">
    <location>
        <begin position="1312"/>
        <end position="1323"/>
    </location>
</feature>
<dbReference type="FunFam" id="3.90.190.10:FF:000068">
    <property type="entry name" value="receptor-type tyrosine-protein phosphatase zeta"/>
    <property type="match status" value="1"/>
</dbReference>
<evidence type="ECO:0000256" key="15">
    <source>
        <dbReference type="SAM" id="SignalP"/>
    </source>
</evidence>
<dbReference type="CDD" id="cd14550">
    <property type="entry name" value="R5-PTP-2"/>
    <property type="match status" value="1"/>
</dbReference>
<feature type="domain" description="Fibronectin type-III" evidence="18">
    <location>
        <begin position="316"/>
        <end position="413"/>
    </location>
</feature>
<dbReference type="CDD" id="cd03122">
    <property type="entry name" value="alpha_CARP_receptor_like"/>
    <property type="match status" value="1"/>
</dbReference>
<dbReference type="InterPro" id="IPR000387">
    <property type="entry name" value="Tyr_Pase_dom"/>
</dbReference>
<feature type="region of interest" description="Disordered" evidence="14">
    <location>
        <begin position="639"/>
        <end position="685"/>
    </location>
</feature>
<keyword evidence="21" id="KW-1185">Reference proteome</keyword>
<evidence type="ECO:0000256" key="2">
    <source>
        <dbReference type="ARBA" id="ARBA00006246"/>
    </source>
</evidence>
<dbReference type="InterPro" id="IPR000242">
    <property type="entry name" value="PTP_cat"/>
</dbReference>
<evidence type="ECO:0000256" key="4">
    <source>
        <dbReference type="ARBA" id="ARBA00022692"/>
    </source>
</evidence>
<comment type="similarity">
    <text evidence="2">Belongs to the protein-tyrosine phosphatase family. Receptor class 5 subfamily.</text>
</comment>
<dbReference type="InterPro" id="IPR036116">
    <property type="entry name" value="FN3_sf"/>
</dbReference>
<dbReference type="SMART" id="SM00194">
    <property type="entry name" value="PTPc"/>
    <property type="match status" value="2"/>
</dbReference>
<dbReference type="PANTHER" id="PTHR19134:SF461">
    <property type="entry name" value="RECEPTOR-TYPE TYROSINE-PROTEIN PHOSPHATASE ZETA"/>
    <property type="match status" value="1"/>
</dbReference>
<feature type="chain" id="PRO_5044845870" description="protein-tyrosine-phosphatase" evidence="15">
    <location>
        <begin position="27"/>
        <end position="2029"/>
    </location>
</feature>
<dbReference type="PRINTS" id="PR00700">
    <property type="entry name" value="PRTYPHPHTASE"/>
</dbReference>
<comment type="subcellular location">
    <subcellularLocation>
        <location evidence="1">Membrane</location>
        <topology evidence="1">Single-pass type I membrane protein</topology>
    </subcellularLocation>
</comment>
<dbReference type="Gene3D" id="2.60.40.10">
    <property type="entry name" value="Immunoglobulins"/>
    <property type="match status" value="1"/>
</dbReference>
<sequence length="2029" mass="217853">MEMSSRNGLWFGQLLLFCQIADLVQGYGFRAQKKFTQNIDWSYAGTLNQNNWAKKYPACNNAKQSPINIEESLAQVKVQVQKLDLQGWDQMTSTGTTVKNDGKTVAIDVDGEFFVSGGGLRSTFKVGRITFHWGRCNATSEGSEHSLNGVKFPLEMQIYSYESSYDSIDQALREGGKITALAVLFETSEEDNENYAAIIEGVNSVSRYGKRSELGPFSLLGLLPNSTDKYFLYNGSLTTPPCSETVEWIVFKHTVPISEIQLEVFCEVMTMQQAGYVMLMDYLQNNYRQQQEQFMGQVFSSYTGTEEVPTPICSSEPENVQAEPYNYTSLLVIWERPRAVYEANIERYSVTYRLTRRDDAPVMEYQTDGDQDVGAIIQELTANTTYVIQVVAVCTNGLYGRTSDQLIVDMPLDDPEADPDPDDSFEFEEEDYLPNPFWVKPIDKAVRITDTSPLLTTAKPTTTPHPTVVTAQAEVKRGRRPVGPLGPQPPPTTQPTTALPTAPPAGDSSEPGNPAEVPISEEPSSAATPGHALLTPSMTPSMSDDVTTAIVGVKEEAVVVPVTAPPEVLGGRVVGRVTTTPPEVLGGRVVGRVTTSAEDLGGRVVGPVATTPAEGLGGHYTTVSPLEVPAVVTTVSTPGSFPDASGEPSMGHGVFRPTTTTTTTSSTSSTTTSSTSTTTTTTTSSAALARVPLRTTQPVFNGESAAAPAPSPSSVFGSFAAVSPLHATPMSALPQPLGASLVTVLPVLSTSPSSQEHDLFLHDLSVLLLSSDVFVTTTPTPTPTLTQAPTASTPALSPSPVNPSPSPYPSSPSPSLSLWETNWGSGSGCDCDGDGDDGADRSVAVLEGEDGSGEAYSSTTGVAPVVSGQTLPLQTLPDYQSTRGSPWPESHSLFPHPSLPLASTTWSLRPVSSLQPSLPLSSSSLLMATSGFFTPSLSGSLEDSVGVAEWVDSSVLLSLSDRSDAVAASSLHALCGSSLHASSSSSSSSSSSVFRPLSPVATAAGDSSSLLLSPHTSVLEHSSLSFSWSHSTETAVSGASQRGARVLVPSLSLSSTAAAAPPNCDCLPCSDTPVSVAAAPSHHVYGQTLPPLRGVATSTTTSTTSTSTSNYPPLALPVPAPNPAPTPSPSAPTPSRASSTAPPLAIDGGALDSSSSSSASGWGPLDQEWEREQGQASASGEESMLPYATANTPLTATALSSVPGVAAAATATTTTASTTAAAAAEEADDSEDEHSSSFSSSSSFYFENESVTESGVTTVVMVVGGGERSGAVGFGDGNGDGDGEVESGSGEEILTDTETSSDFSIPERVERDSEEEDGEEEPVAEASNSSHESRVAFAGSLAGQRKAVVPLAVVSSLTLLGLIVLLGILIYWRKCFQTAHFYIEDNASPRVVSTPSTPLMTPSDDHEALSVKDFVKHVEELHSANSFSHEFEILKEYFEEVQACCVDLGTTTDGSNHPNNRNKNRYINILAYDHSRVRLSTQPDKDGKTAGDYINANFVDGYNKPKVYIAAQAPLKSSTEDFWRMAWEQNVGVIVMITNLVEKGRRKCDQYWPVESQEEYGCFLVTLKCTKTLAHYTLRTFKLRNTSIKKGSQKGRSTERTVVQYHYTQWPDMGVPEYCLPLLTFICKSSQAWREGMGPVLVHCSAGVGRTGTYIVLDSMLKQAQEQGKVNIMGFLKHIRTQRNYLVQTEEQYVFIHDALVEFIRSRDTEVASSRIHGYVNELLTPRPSGKTHLESQFKLVNQTCAKQCEYTTALNQANREKNRGPSLVPTDRSRVHLSTVAGEISDYINASYIMGYHQSNEFILTQNPLPATVKDFWRMVWDHSAQTIVSLPDITSSSQEAEPFVYWPRRDQPISNETFTVTFRGETHVCLANEDMLTIQEYVLEATKDDYVVEVKHFRCPRWPNPDSPISSTFELISLVREHSKSKDGPVVVHDEYGGATAGTFCALSSLARQLEAAQSVDVYQVAKMTNLMRPGVFSEIEKYQFLYSAILSLVSTQDDEKMLQSADNNGTVPGGSACATESLESLV</sequence>
<evidence type="ECO:0000313" key="21">
    <source>
        <dbReference type="Proteomes" id="UP001591681"/>
    </source>
</evidence>
<feature type="compositionally biased region" description="Low complexity" evidence="14">
    <location>
        <begin position="1213"/>
        <end position="1224"/>
    </location>
</feature>
<evidence type="ECO:0000256" key="1">
    <source>
        <dbReference type="ARBA" id="ARBA00004479"/>
    </source>
</evidence>
<dbReference type="InterPro" id="IPR013783">
    <property type="entry name" value="Ig-like_fold"/>
</dbReference>
<dbReference type="SMART" id="SM01057">
    <property type="entry name" value="Carb_anhydrase"/>
    <property type="match status" value="1"/>
</dbReference>
<keyword evidence="6" id="KW-0677">Repeat</keyword>
<evidence type="ECO:0000256" key="6">
    <source>
        <dbReference type="ARBA" id="ARBA00022737"/>
    </source>
</evidence>
<evidence type="ECO:0000256" key="13">
    <source>
        <dbReference type="ARBA" id="ARBA00051722"/>
    </source>
</evidence>
<feature type="compositionally biased region" description="Low complexity" evidence="14">
    <location>
        <begin position="658"/>
        <end position="685"/>
    </location>
</feature>
<organism evidence="20 21">
    <name type="scientific">Coilia grayii</name>
    <name type="common">Gray's grenadier anchovy</name>
    <dbReference type="NCBI Taxonomy" id="363190"/>
    <lineage>
        <taxon>Eukaryota</taxon>
        <taxon>Metazoa</taxon>
        <taxon>Chordata</taxon>
        <taxon>Craniata</taxon>
        <taxon>Vertebrata</taxon>
        <taxon>Euteleostomi</taxon>
        <taxon>Actinopterygii</taxon>
        <taxon>Neopterygii</taxon>
        <taxon>Teleostei</taxon>
        <taxon>Clupei</taxon>
        <taxon>Clupeiformes</taxon>
        <taxon>Clupeoidei</taxon>
        <taxon>Engraulidae</taxon>
        <taxon>Coilinae</taxon>
        <taxon>Coilia</taxon>
    </lineage>
</organism>
<keyword evidence="12" id="KW-0325">Glycoprotein</keyword>
<feature type="compositionally biased region" description="Low complexity" evidence="14">
    <location>
        <begin position="494"/>
        <end position="506"/>
    </location>
</feature>
<feature type="region of interest" description="Disordered" evidence="14">
    <location>
        <begin position="2006"/>
        <end position="2029"/>
    </location>
</feature>
<dbReference type="SUPFAM" id="SSF51069">
    <property type="entry name" value="Carbonic anhydrase"/>
    <property type="match status" value="1"/>
</dbReference>
<keyword evidence="8" id="KW-0904">Protein phosphatase</keyword>
<name>A0ABD1K2F9_9TELE</name>
<dbReference type="InterPro" id="IPR050348">
    <property type="entry name" value="Protein-Tyr_Phosphatase"/>
</dbReference>
<feature type="compositionally biased region" description="Low complexity" evidence="14">
    <location>
        <begin position="455"/>
        <end position="471"/>
    </location>
</feature>
<dbReference type="InterPro" id="IPR036398">
    <property type="entry name" value="CA_dom_sf"/>
</dbReference>
<dbReference type="InterPro" id="IPR003961">
    <property type="entry name" value="FN3_dom"/>
</dbReference>
<evidence type="ECO:0000256" key="9">
    <source>
        <dbReference type="ARBA" id="ARBA00022989"/>
    </source>
</evidence>
<dbReference type="PANTHER" id="PTHR19134">
    <property type="entry name" value="RECEPTOR-TYPE TYROSINE-PROTEIN PHOSPHATASE"/>
    <property type="match status" value="1"/>
</dbReference>
<dbReference type="GO" id="GO:0016020">
    <property type="term" value="C:membrane"/>
    <property type="evidence" value="ECO:0007669"/>
    <property type="project" value="UniProtKB-SubCell"/>
</dbReference>
<gene>
    <name evidence="20" type="ORF">ACEWY4_010612</name>
</gene>
<feature type="region of interest" description="Disordered" evidence="14">
    <location>
        <begin position="780"/>
        <end position="819"/>
    </location>
</feature>
<evidence type="ECO:0000256" key="10">
    <source>
        <dbReference type="ARBA" id="ARBA00023136"/>
    </source>
</evidence>
<evidence type="ECO:0000259" key="16">
    <source>
        <dbReference type="PROSITE" id="PS50055"/>
    </source>
</evidence>
<feature type="region of interest" description="Disordered" evidence="14">
    <location>
        <begin position="1213"/>
        <end position="1244"/>
    </location>
</feature>
<dbReference type="Pfam" id="PF00102">
    <property type="entry name" value="Y_phosphatase"/>
    <property type="match status" value="2"/>
</dbReference>
<feature type="domain" description="Tyrosine-protein phosphatase" evidence="16">
    <location>
        <begin position="1427"/>
        <end position="1703"/>
    </location>
</feature>
<dbReference type="Proteomes" id="UP001591681">
    <property type="component" value="Unassembled WGS sequence"/>
</dbReference>
<dbReference type="SUPFAM" id="SSF52799">
    <property type="entry name" value="(Phosphotyrosine protein) phosphatases II"/>
    <property type="match status" value="2"/>
</dbReference>
<dbReference type="Pfam" id="PF00041">
    <property type="entry name" value="fn3"/>
    <property type="match status" value="1"/>
</dbReference>
<protein>
    <recommendedName>
        <fullName evidence="3">protein-tyrosine-phosphatase</fullName>
        <ecNumber evidence="3">3.1.3.48</ecNumber>
    </recommendedName>
</protein>
<feature type="region of interest" description="Disordered" evidence="14">
    <location>
        <begin position="455"/>
        <end position="542"/>
    </location>
</feature>
<feature type="region of interest" description="Disordered" evidence="14">
    <location>
        <begin position="1085"/>
        <end position="1182"/>
    </location>
</feature>
<feature type="domain" description="Tyrosine specific protein phosphatases" evidence="17">
    <location>
        <begin position="1912"/>
        <end position="1986"/>
    </location>
</feature>
<dbReference type="Gene3D" id="3.90.190.10">
    <property type="entry name" value="Protein tyrosine phosphatase superfamily"/>
    <property type="match status" value="2"/>
</dbReference>
<dbReference type="EMBL" id="JBHFQA010000009">
    <property type="protein sequence ID" value="KAL2093300.1"/>
    <property type="molecule type" value="Genomic_DNA"/>
</dbReference>
<dbReference type="SMART" id="SM00404">
    <property type="entry name" value="PTPc_motif"/>
    <property type="match status" value="2"/>
</dbReference>
<dbReference type="SMART" id="SM00060">
    <property type="entry name" value="FN3"/>
    <property type="match status" value="1"/>
</dbReference>
<proteinExistence type="inferred from homology"/>
<keyword evidence="5 15" id="KW-0732">Signal</keyword>
<reference evidence="20 21" key="1">
    <citation type="submission" date="2024-09" db="EMBL/GenBank/DDBJ databases">
        <title>A chromosome-level genome assembly of Gray's grenadier anchovy, Coilia grayii.</title>
        <authorList>
            <person name="Fu Z."/>
        </authorList>
    </citation>
    <scope>NUCLEOTIDE SEQUENCE [LARGE SCALE GENOMIC DNA]</scope>
    <source>
        <strain evidence="20">G4</strain>
        <tissue evidence="20">Muscle</tissue>
    </source>
</reference>
<evidence type="ECO:0000256" key="7">
    <source>
        <dbReference type="ARBA" id="ARBA00022801"/>
    </source>
</evidence>
<dbReference type="SUPFAM" id="SSF49265">
    <property type="entry name" value="Fibronectin type III"/>
    <property type="match status" value="1"/>
</dbReference>
<dbReference type="PROSITE" id="PS50056">
    <property type="entry name" value="TYR_PHOSPHATASE_2"/>
    <property type="match status" value="2"/>
</dbReference>
<evidence type="ECO:0000256" key="3">
    <source>
        <dbReference type="ARBA" id="ARBA00013064"/>
    </source>
</evidence>
<keyword evidence="9" id="KW-1133">Transmembrane helix</keyword>
<feature type="signal peptide" evidence="15">
    <location>
        <begin position="1"/>
        <end position="26"/>
    </location>
</feature>
<dbReference type="InterPro" id="IPR029021">
    <property type="entry name" value="Prot-tyrosine_phosphatase-like"/>
</dbReference>
<feature type="compositionally biased region" description="Low complexity" evidence="14">
    <location>
        <begin position="1133"/>
        <end position="1145"/>
    </location>
</feature>
<dbReference type="InterPro" id="IPR001148">
    <property type="entry name" value="CA_dom"/>
</dbReference>
<evidence type="ECO:0000256" key="5">
    <source>
        <dbReference type="ARBA" id="ARBA00022729"/>
    </source>
</evidence>
<feature type="compositionally biased region" description="Gly residues" evidence="14">
    <location>
        <begin position="1269"/>
        <end position="1278"/>
    </location>
</feature>
<evidence type="ECO:0000313" key="20">
    <source>
        <dbReference type="EMBL" id="KAL2093300.1"/>
    </source>
</evidence>
<evidence type="ECO:0000259" key="18">
    <source>
        <dbReference type="PROSITE" id="PS50853"/>
    </source>
</evidence>
<dbReference type="CDD" id="cd00063">
    <property type="entry name" value="FN3"/>
    <property type="match status" value="1"/>
</dbReference>
<feature type="domain" description="Tyrosine-protein phosphatase" evidence="16">
    <location>
        <begin position="1734"/>
        <end position="1995"/>
    </location>
</feature>
<evidence type="ECO:0000256" key="12">
    <source>
        <dbReference type="ARBA" id="ARBA00023180"/>
    </source>
</evidence>
<feature type="domain" description="Tyrosine specific protein phosphatases" evidence="17">
    <location>
        <begin position="1620"/>
        <end position="1694"/>
    </location>
</feature>
<dbReference type="Pfam" id="PF00194">
    <property type="entry name" value="Carb_anhydrase"/>
    <property type="match status" value="1"/>
</dbReference>
<dbReference type="FunFam" id="3.90.190.10:FF:000013">
    <property type="entry name" value="receptor-type tyrosine-protein phosphatase zeta isoform X1"/>
    <property type="match status" value="1"/>
</dbReference>
<feature type="compositionally biased region" description="Pro residues" evidence="14">
    <location>
        <begin position="800"/>
        <end position="812"/>
    </location>
</feature>
<keyword evidence="10" id="KW-0472">Membrane</keyword>